<reference evidence="2" key="2">
    <citation type="submission" date="2018-05" db="EMBL/GenBank/DDBJ databases">
        <title>OpunRS2 (Oryza punctata Reference Sequence Version 2).</title>
        <authorList>
            <person name="Zhang J."/>
            <person name="Kudrna D."/>
            <person name="Lee S."/>
            <person name="Talag J."/>
            <person name="Welchert J."/>
            <person name="Wing R.A."/>
        </authorList>
    </citation>
    <scope>NUCLEOTIDE SEQUENCE [LARGE SCALE GENOMIC DNA]</scope>
</reference>
<accession>A0A0E0LEM7</accession>
<dbReference type="Proteomes" id="UP000026962">
    <property type="component" value="Chromosome 6"/>
</dbReference>
<dbReference type="Gramene" id="OPUNC06G22320.2">
    <property type="protein sequence ID" value="OPUNC06G22320.2"/>
    <property type="gene ID" value="OPUNC06G22320"/>
</dbReference>
<proteinExistence type="predicted"/>
<reference evidence="2" key="1">
    <citation type="submission" date="2015-04" db="UniProtKB">
        <authorList>
            <consortium name="EnsemblPlants"/>
        </authorList>
    </citation>
    <scope>IDENTIFICATION</scope>
</reference>
<keyword evidence="3" id="KW-1185">Reference proteome</keyword>
<dbReference type="HOGENOM" id="CLU_2337270_0_0_1"/>
<evidence type="ECO:0000313" key="2">
    <source>
        <dbReference type="EnsemblPlants" id="OPUNC06G22320.2"/>
    </source>
</evidence>
<protein>
    <submittedName>
        <fullName evidence="2">Uncharacterized protein</fullName>
    </submittedName>
</protein>
<feature type="compositionally biased region" description="Basic and acidic residues" evidence="1">
    <location>
        <begin position="71"/>
        <end position="81"/>
    </location>
</feature>
<evidence type="ECO:0000313" key="3">
    <source>
        <dbReference type="Proteomes" id="UP000026962"/>
    </source>
</evidence>
<dbReference type="EnsemblPlants" id="OPUNC06G22320.2">
    <property type="protein sequence ID" value="OPUNC06G22320.2"/>
    <property type="gene ID" value="OPUNC06G22320"/>
</dbReference>
<dbReference type="AlphaFoldDB" id="A0A0E0LEM7"/>
<feature type="region of interest" description="Disordered" evidence="1">
    <location>
        <begin position="71"/>
        <end position="98"/>
    </location>
</feature>
<sequence length="98" mass="11547">MLWVACKEPSMRAMEKETTSAARNPCAFLNGPGRWRWSSGHPLAGLQLHRRCRLSDGLEFRRLPKRPAWPEREREMRRGTRDISQGYIVRTPRSRKEE</sequence>
<evidence type="ECO:0000256" key="1">
    <source>
        <dbReference type="SAM" id="MobiDB-lite"/>
    </source>
</evidence>
<name>A0A0E0LEM7_ORYPU</name>
<organism evidence="2">
    <name type="scientific">Oryza punctata</name>
    <name type="common">Red rice</name>
    <dbReference type="NCBI Taxonomy" id="4537"/>
    <lineage>
        <taxon>Eukaryota</taxon>
        <taxon>Viridiplantae</taxon>
        <taxon>Streptophyta</taxon>
        <taxon>Embryophyta</taxon>
        <taxon>Tracheophyta</taxon>
        <taxon>Spermatophyta</taxon>
        <taxon>Magnoliopsida</taxon>
        <taxon>Liliopsida</taxon>
        <taxon>Poales</taxon>
        <taxon>Poaceae</taxon>
        <taxon>BOP clade</taxon>
        <taxon>Oryzoideae</taxon>
        <taxon>Oryzeae</taxon>
        <taxon>Oryzinae</taxon>
        <taxon>Oryza</taxon>
    </lineage>
</organism>